<proteinExistence type="predicted"/>
<keyword evidence="4" id="KW-1185">Reference proteome</keyword>
<evidence type="ECO:0000313" key="3">
    <source>
        <dbReference type="EMBL" id="ORY96949.1"/>
    </source>
</evidence>
<comment type="caution">
    <text evidence="3">The sequence shown here is derived from an EMBL/GenBank/DDBJ whole genome shotgun (WGS) entry which is preliminary data.</text>
</comment>
<dbReference type="InParanoid" id="A0A1X2HDS6"/>
<gene>
    <name evidence="3" type="ORF">BCR43DRAFT_492541</name>
</gene>
<dbReference type="OrthoDB" id="2274394at2759"/>
<accession>A0A1X2HDS6</accession>
<feature type="transmembrane region" description="Helical" evidence="2">
    <location>
        <begin position="12"/>
        <end position="36"/>
    </location>
</feature>
<feature type="compositionally biased region" description="Low complexity" evidence="1">
    <location>
        <begin position="105"/>
        <end position="129"/>
    </location>
</feature>
<evidence type="ECO:0000256" key="2">
    <source>
        <dbReference type="SAM" id="Phobius"/>
    </source>
</evidence>
<name>A0A1X2HDS6_SYNRA</name>
<evidence type="ECO:0000313" key="4">
    <source>
        <dbReference type="Proteomes" id="UP000242180"/>
    </source>
</evidence>
<keyword evidence="2" id="KW-0812">Transmembrane</keyword>
<feature type="region of interest" description="Disordered" evidence="1">
    <location>
        <begin position="99"/>
        <end position="131"/>
    </location>
</feature>
<keyword evidence="2" id="KW-1133">Transmembrane helix</keyword>
<sequence>MIILFDRIHDLYTSMSLSSLILIELGVFVICLHWCLPQRHRQARTIRLSASPQHIWRIIFDTGNYSIWRSHVVSVSDLRQDEDGGLQFLEHVARTRQHLEHKQQQRQQQQQHKQQATSFSQQQQQASPAPLFNTRVRAITMKRMSSDVIVRQDRARTTKKKQQETSFEREWEICVRAESRAESTVTLTETVKSKGYLARWLGPILGFHRVSHRFLVDLAREVERQQKQRITTTVLCDSPADLKQQHQDEWDTISEIYVKAPALASTVS</sequence>
<dbReference type="Proteomes" id="UP000242180">
    <property type="component" value="Unassembled WGS sequence"/>
</dbReference>
<keyword evidence="2" id="KW-0472">Membrane</keyword>
<organism evidence="3 4">
    <name type="scientific">Syncephalastrum racemosum</name>
    <name type="common">Filamentous fungus</name>
    <dbReference type="NCBI Taxonomy" id="13706"/>
    <lineage>
        <taxon>Eukaryota</taxon>
        <taxon>Fungi</taxon>
        <taxon>Fungi incertae sedis</taxon>
        <taxon>Mucoromycota</taxon>
        <taxon>Mucoromycotina</taxon>
        <taxon>Mucoromycetes</taxon>
        <taxon>Mucorales</taxon>
        <taxon>Syncephalastraceae</taxon>
        <taxon>Syncephalastrum</taxon>
    </lineage>
</organism>
<protein>
    <submittedName>
        <fullName evidence="3">Uncharacterized protein</fullName>
    </submittedName>
</protein>
<dbReference type="EMBL" id="MCGN01000005">
    <property type="protein sequence ID" value="ORY96949.1"/>
    <property type="molecule type" value="Genomic_DNA"/>
</dbReference>
<dbReference type="AlphaFoldDB" id="A0A1X2HDS6"/>
<reference evidence="3 4" key="1">
    <citation type="submission" date="2016-07" db="EMBL/GenBank/DDBJ databases">
        <title>Pervasive Adenine N6-methylation of Active Genes in Fungi.</title>
        <authorList>
            <consortium name="DOE Joint Genome Institute"/>
            <person name="Mondo S.J."/>
            <person name="Dannebaum R.O."/>
            <person name="Kuo R.C."/>
            <person name="Labutti K."/>
            <person name="Haridas S."/>
            <person name="Kuo A."/>
            <person name="Salamov A."/>
            <person name="Ahrendt S.R."/>
            <person name="Lipzen A."/>
            <person name="Sullivan W."/>
            <person name="Andreopoulos W.B."/>
            <person name="Clum A."/>
            <person name="Lindquist E."/>
            <person name="Daum C."/>
            <person name="Ramamoorthy G.K."/>
            <person name="Gryganskyi A."/>
            <person name="Culley D."/>
            <person name="Magnuson J.K."/>
            <person name="James T.Y."/>
            <person name="O'Malley M.A."/>
            <person name="Stajich J.E."/>
            <person name="Spatafora J.W."/>
            <person name="Visel A."/>
            <person name="Grigoriev I.V."/>
        </authorList>
    </citation>
    <scope>NUCLEOTIDE SEQUENCE [LARGE SCALE GENOMIC DNA]</scope>
    <source>
        <strain evidence="3 4">NRRL 2496</strain>
    </source>
</reference>
<evidence type="ECO:0000256" key="1">
    <source>
        <dbReference type="SAM" id="MobiDB-lite"/>
    </source>
</evidence>